<accession>A0A238JI35</accession>
<gene>
    <name evidence="2" type="ORF">TRP8649_03956</name>
</gene>
<organism evidence="2 3">
    <name type="scientific">Pelagimonas phthalicica</name>
    <dbReference type="NCBI Taxonomy" id="1037362"/>
    <lineage>
        <taxon>Bacteria</taxon>
        <taxon>Pseudomonadati</taxon>
        <taxon>Pseudomonadota</taxon>
        <taxon>Alphaproteobacteria</taxon>
        <taxon>Rhodobacterales</taxon>
        <taxon>Roseobacteraceae</taxon>
        <taxon>Pelagimonas</taxon>
    </lineage>
</organism>
<proteinExistence type="predicted"/>
<evidence type="ECO:0000313" key="2">
    <source>
        <dbReference type="EMBL" id="SMX29817.1"/>
    </source>
</evidence>
<dbReference type="RefSeq" id="WP_099248411.1">
    <property type="nucleotide sequence ID" value="NZ_FXXP01000003.1"/>
</dbReference>
<dbReference type="OrthoDB" id="6305173at2"/>
<evidence type="ECO:0000313" key="3">
    <source>
        <dbReference type="Proteomes" id="UP000225972"/>
    </source>
</evidence>
<protein>
    <recommendedName>
        <fullName evidence="1">Hedgehog/Intein (Hint) domain-containing protein</fullName>
    </recommendedName>
</protein>
<evidence type="ECO:0000259" key="1">
    <source>
        <dbReference type="Pfam" id="PF13403"/>
    </source>
</evidence>
<dbReference type="EMBL" id="FXXP01000003">
    <property type="protein sequence ID" value="SMX29817.1"/>
    <property type="molecule type" value="Genomic_DNA"/>
</dbReference>
<keyword evidence="3" id="KW-1185">Reference proteome</keyword>
<dbReference type="InterPro" id="IPR028992">
    <property type="entry name" value="Hedgehog/Intein_dom"/>
</dbReference>
<dbReference type="InterPro" id="IPR036844">
    <property type="entry name" value="Hint_dom_sf"/>
</dbReference>
<dbReference type="Proteomes" id="UP000225972">
    <property type="component" value="Unassembled WGS sequence"/>
</dbReference>
<dbReference type="SUPFAM" id="SSF51294">
    <property type="entry name" value="Hedgehog/intein (Hint) domain"/>
    <property type="match status" value="1"/>
</dbReference>
<feature type="domain" description="Hedgehog/Intein (Hint)" evidence="1">
    <location>
        <begin position="138"/>
        <end position="282"/>
    </location>
</feature>
<name>A0A238JI35_9RHOB</name>
<dbReference type="Pfam" id="PF13403">
    <property type="entry name" value="Hint_2"/>
    <property type="match status" value="1"/>
</dbReference>
<reference evidence="3" key="1">
    <citation type="submission" date="2017-05" db="EMBL/GenBank/DDBJ databases">
        <authorList>
            <person name="Rodrigo-Torres L."/>
            <person name="Arahal R. D."/>
            <person name="Lucena T."/>
        </authorList>
    </citation>
    <scope>NUCLEOTIDE SEQUENCE [LARGE SCALE GENOMIC DNA]</scope>
    <source>
        <strain evidence="3">CECT 8649</strain>
    </source>
</reference>
<sequence length="335" mass="36320">MPQCHGYSTDGLVYTPRGNSWSLRRGFDRARHRISIRFAELAGEPAFDGYRTDPEGAVLCEDQHVAQGCLSATDHGVLEGPGGEVIFLDRIDVAGAPIGYRASAPLQPGLAYGELEPGGMGRAFGPNGGLDAGLDNGLAENTRIMTDRGEIPVRFLARGDRILTRDNGYQPLRWLGRLSFSCLDLRRVAGVAPVWLGAHPIGPGRENRSLMISPGHRILVEGADVQLLFGEDEVLVEAAHLRGAGTEGHSIPLSNQSFTYHQLLFHRHQIVQANGVWVQSLFVPPPSCAGPKPSCALSPKGIYHARATRSCLTQEQAALLMTLRRRNTRGARKLA</sequence>
<dbReference type="AlphaFoldDB" id="A0A238JI35"/>